<comment type="similarity">
    <text evidence="2">Belongs to the Diphthine--ammonia ligase family.</text>
</comment>
<dbReference type="Proteomes" id="UP000324222">
    <property type="component" value="Unassembled WGS sequence"/>
</dbReference>
<dbReference type="CDD" id="cd01994">
    <property type="entry name" value="AANH_PF0828-like"/>
    <property type="match status" value="1"/>
</dbReference>
<comment type="caution">
    <text evidence="14">The sequence shown here is derived from an EMBL/GenBank/DDBJ whole genome shotgun (WGS) entry which is preliminary data.</text>
</comment>
<dbReference type="EC" id="6.3.1.14" evidence="3"/>
<reference evidence="14 15" key="1">
    <citation type="submission" date="2019-05" db="EMBL/GenBank/DDBJ databases">
        <title>Another draft genome of Portunus trituberculatus and its Hox gene families provides insights of decapod evolution.</title>
        <authorList>
            <person name="Jeong J.-H."/>
            <person name="Song I."/>
            <person name="Kim S."/>
            <person name="Choi T."/>
            <person name="Kim D."/>
            <person name="Ryu S."/>
            <person name="Kim W."/>
        </authorList>
    </citation>
    <scope>NUCLEOTIDE SEQUENCE [LARGE SCALE GENOMIC DNA]</scope>
    <source>
        <tissue evidence="14">Muscle</tissue>
    </source>
</reference>
<keyword evidence="5 14" id="KW-0436">Ligase</keyword>
<dbReference type="GO" id="GO:0017178">
    <property type="term" value="F:diphthine-ammonia ligase activity"/>
    <property type="evidence" value="ECO:0007669"/>
    <property type="project" value="UniProtKB-EC"/>
</dbReference>
<evidence type="ECO:0000256" key="5">
    <source>
        <dbReference type="ARBA" id="ARBA00022598"/>
    </source>
</evidence>
<comment type="catalytic activity">
    <reaction evidence="12">
        <text>diphthine-[translation elongation factor 2] + NH4(+) + ATP = diphthamide-[translation elongation factor 2] + AMP + diphosphate + H(+)</text>
        <dbReference type="Rhea" id="RHEA:19753"/>
        <dbReference type="Rhea" id="RHEA-COMP:10172"/>
        <dbReference type="Rhea" id="RHEA-COMP:10174"/>
        <dbReference type="ChEBI" id="CHEBI:15378"/>
        <dbReference type="ChEBI" id="CHEBI:16692"/>
        <dbReference type="ChEBI" id="CHEBI:28938"/>
        <dbReference type="ChEBI" id="CHEBI:30616"/>
        <dbReference type="ChEBI" id="CHEBI:33019"/>
        <dbReference type="ChEBI" id="CHEBI:82696"/>
        <dbReference type="ChEBI" id="CHEBI:456215"/>
        <dbReference type="EC" id="6.3.1.14"/>
    </reaction>
</comment>
<evidence type="ECO:0000256" key="7">
    <source>
        <dbReference type="ARBA" id="ARBA00022840"/>
    </source>
</evidence>
<keyword evidence="15" id="KW-1185">Reference proteome</keyword>
<organism evidence="14 15">
    <name type="scientific">Portunus trituberculatus</name>
    <name type="common">Swimming crab</name>
    <name type="synonym">Neptunus trituberculatus</name>
    <dbReference type="NCBI Taxonomy" id="210409"/>
    <lineage>
        <taxon>Eukaryota</taxon>
        <taxon>Metazoa</taxon>
        <taxon>Ecdysozoa</taxon>
        <taxon>Arthropoda</taxon>
        <taxon>Crustacea</taxon>
        <taxon>Multicrustacea</taxon>
        <taxon>Malacostraca</taxon>
        <taxon>Eumalacostraca</taxon>
        <taxon>Eucarida</taxon>
        <taxon>Decapoda</taxon>
        <taxon>Pleocyemata</taxon>
        <taxon>Brachyura</taxon>
        <taxon>Eubrachyura</taxon>
        <taxon>Portunoidea</taxon>
        <taxon>Portunidae</taxon>
        <taxon>Portuninae</taxon>
        <taxon>Portunus</taxon>
    </lineage>
</organism>
<evidence type="ECO:0000256" key="9">
    <source>
        <dbReference type="ARBA" id="ARBA00031202"/>
    </source>
</evidence>
<gene>
    <name evidence="14" type="primary">dph6_1</name>
    <name evidence="14" type="ORF">E2C01_086961</name>
</gene>
<evidence type="ECO:0000256" key="8">
    <source>
        <dbReference type="ARBA" id="ARBA00029814"/>
    </source>
</evidence>
<name>A0A5B7JG18_PORTR</name>
<dbReference type="PANTHER" id="PTHR12196:SF2">
    <property type="entry name" value="DIPHTHINE--AMMONIA LIGASE"/>
    <property type="match status" value="1"/>
</dbReference>
<keyword evidence="6" id="KW-0547">Nucleotide-binding</keyword>
<dbReference type="Gene3D" id="3.90.1490.10">
    <property type="entry name" value="putative n-type atp pyrophosphatase, domain 2"/>
    <property type="match status" value="1"/>
</dbReference>
<evidence type="ECO:0000256" key="12">
    <source>
        <dbReference type="ARBA" id="ARBA00048108"/>
    </source>
</evidence>
<dbReference type="OrthoDB" id="686384at2759"/>
<comment type="pathway">
    <text evidence="1">Protein modification; peptidyl-diphthamide biosynthesis.</text>
</comment>
<evidence type="ECO:0000256" key="3">
    <source>
        <dbReference type="ARBA" id="ARBA00012089"/>
    </source>
</evidence>
<accession>A0A5B7JG18</accession>
<proteinExistence type="inferred from homology"/>
<evidence type="ECO:0000256" key="2">
    <source>
        <dbReference type="ARBA" id="ARBA00008496"/>
    </source>
</evidence>
<dbReference type="FunFam" id="3.90.1490.10:FF:000001">
    <property type="entry name" value="Diphthine--ammonia ligase"/>
    <property type="match status" value="1"/>
</dbReference>
<evidence type="ECO:0000256" key="6">
    <source>
        <dbReference type="ARBA" id="ARBA00022741"/>
    </source>
</evidence>
<keyword evidence="7" id="KW-0067">ATP-binding</keyword>
<dbReference type="InterPro" id="IPR030662">
    <property type="entry name" value="DPH6/MJ0570"/>
</dbReference>
<evidence type="ECO:0000256" key="10">
    <source>
        <dbReference type="ARBA" id="ARBA00031552"/>
    </source>
</evidence>
<dbReference type="InterPro" id="IPR014729">
    <property type="entry name" value="Rossmann-like_a/b/a_fold"/>
</dbReference>
<dbReference type="Pfam" id="PF01902">
    <property type="entry name" value="Diphthami_syn_2"/>
    <property type="match status" value="1"/>
</dbReference>
<evidence type="ECO:0000313" key="14">
    <source>
        <dbReference type="EMBL" id="MPC91898.1"/>
    </source>
</evidence>
<dbReference type="UniPathway" id="UPA00559"/>
<dbReference type="InterPro" id="IPR002761">
    <property type="entry name" value="Diphthami_syn_dom"/>
</dbReference>
<evidence type="ECO:0000256" key="1">
    <source>
        <dbReference type="ARBA" id="ARBA00005156"/>
    </source>
</evidence>
<dbReference type="GO" id="GO:0005524">
    <property type="term" value="F:ATP binding"/>
    <property type="evidence" value="ECO:0007669"/>
    <property type="project" value="UniProtKB-KW"/>
</dbReference>
<evidence type="ECO:0000259" key="13">
    <source>
        <dbReference type="Pfam" id="PF01902"/>
    </source>
</evidence>
<dbReference type="AlphaFoldDB" id="A0A5B7JG18"/>
<dbReference type="PANTHER" id="PTHR12196">
    <property type="entry name" value="DOMAIN OF UNKNOWN FUNCTION 71 DUF71 -CONTAINING PROTEIN"/>
    <property type="match status" value="1"/>
</dbReference>
<dbReference type="EMBL" id="VSRR010089390">
    <property type="protein sequence ID" value="MPC91898.1"/>
    <property type="molecule type" value="Genomic_DNA"/>
</dbReference>
<evidence type="ECO:0000256" key="4">
    <source>
        <dbReference type="ARBA" id="ARBA00018426"/>
    </source>
</evidence>
<dbReference type="SUPFAM" id="SSF52402">
    <property type="entry name" value="Adenine nucleotide alpha hydrolases-like"/>
    <property type="match status" value="1"/>
</dbReference>
<evidence type="ECO:0000256" key="11">
    <source>
        <dbReference type="ARBA" id="ARBA00032849"/>
    </source>
</evidence>
<dbReference type="GO" id="GO:0017183">
    <property type="term" value="P:protein histidyl modification to diphthamide"/>
    <property type="evidence" value="ECO:0007669"/>
    <property type="project" value="UniProtKB-UniPathway"/>
</dbReference>
<sequence length="104" mass="12001">MCLYVCVFVCYRCSRLGLVCLAYMWRRDQSELLQEMVACGLDAILIKVAAIGLHPRKHLGKSISQMMSYLEKMKEKYHVNVCGEGGEYETFTLDCPLFRKRIVV</sequence>
<feature type="domain" description="Diphthamide synthase" evidence="13">
    <location>
        <begin position="13"/>
        <end position="104"/>
    </location>
</feature>
<dbReference type="Gene3D" id="3.40.50.620">
    <property type="entry name" value="HUPs"/>
    <property type="match status" value="1"/>
</dbReference>
<protein>
    <recommendedName>
        <fullName evidence="4">Diphthine--ammonia ligase</fullName>
        <ecNumber evidence="3">6.3.1.14</ecNumber>
    </recommendedName>
    <alternativeName>
        <fullName evidence="9">ATP-binding domain-containing protein 4</fullName>
    </alternativeName>
    <alternativeName>
        <fullName evidence="8">Diphthamide synthase</fullName>
    </alternativeName>
    <alternativeName>
        <fullName evidence="10">Diphthamide synthetase</fullName>
    </alternativeName>
    <alternativeName>
        <fullName evidence="11">Protein DPH6 homolog</fullName>
    </alternativeName>
</protein>
<evidence type="ECO:0000313" key="15">
    <source>
        <dbReference type="Proteomes" id="UP000324222"/>
    </source>
</evidence>